<reference evidence="1" key="1">
    <citation type="journal article" date="2021" name="Proc. Natl. Acad. Sci. U.S.A.">
        <title>A Catalog of Tens of Thousands of Viruses from Human Metagenomes Reveals Hidden Associations with Chronic Diseases.</title>
        <authorList>
            <person name="Tisza M.J."/>
            <person name="Buck C.B."/>
        </authorList>
    </citation>
    <scope>NUCLEOTIDE SEQUENCE</scope>
    <source>
        <strain evidence="1">CtNHg2</strain>
    </source>
</reference>
<protein>
    <submittedName>
        <fullName evidence="1">Uncharacterized protein</fullName>
    </submittedName>
</protein>
<proteinExistence type="predicted"/>
<sequence>MGLQDSSSVLGDKIELCLKMIKNLNNSAFYTFTNYYNGQKRINNPSYQ</sequence>
<dbReference type="EMBL" id="BK016194">
    <property type="protein sequence ID" value="DAG01528.1"/>
    <property type="molecule type" value="Genomic_DNA"/>
</dbReference>
<accession>A0A8S5V441</accession>
<name>A0A8S5V441_9CAUD</name>
<organism evidence="1">
    <name type="scientific">Siphoviridae sp. ctNHg2</name>
    <dbReference type="NCBI Taxonomy" id="2825467"/>
    <lineage>
        <taxon>Viruses</taxon>
        <taxon>Duplodnaviria</taxon>
        <taxon>Heunggongvirae</taxon>
        <taxon>Uroviricota</taxon>
        <taxon>Caudoviricetes</taxon>
    </lineage>
</organism>
<evidence type="ECO:0000313" key="1">
    <source>
        <dbReference type="EMBL" id="DAG01528.1"/>
    </source>
</evidence>